<evidence type="ECO:0000313" key="2">
    <source>
        <dbReference type="EMBL" id="KAB1064508.1"/>
    </source>
</evidence>
<dbReference type="AlphaFoldDB" id="A0A6N6M900"/>
<feature type="transmembrane region" description="Helical" evidence="1">
    <location>
        <begin position="25"/>
        <end position="47"/>
    </location>
</feature>
<sequence>MRLEVKHQQRYSRLELLARSILGPLYIAVPHVIVLAFVSVAAFFHYLKATFTILRSGEYPQDSHSFLTSYLHWAARLHLRVFNMNDGYPNFGIKQNDPYLTLDFDKYDPDRKKTLLRTIFGLFYIFIPHIIVWFLGYILSLIGVLIAFFIVLFTGKYPAGLHRFQVGTLRWMVRVLGSLFHLEDSYPAFSGSDR</sequence>
<keyword evidence="3" id="KW-1185">Reference proteome</keyword>
<dbReference type="Proteomes" id="UP000435357">
    <property type="component" value="Unassembled WGS sequence"/>
</dbReference>
<proteinExistence type="predicted"/>
<keyword evidence="1" id="KW-0472">Membrane</keyword>
<accession>A0A6N6M900</accession>
<dbReference type="InterPro" id="IPR025498">
    <property type="entry name" value="DUF4389"/>
</dbReference>
<evidence type="ECO:0000256" key="1">
    <source>
        <dbReference type="SAM" id="Phobius"/>
    </source>
</evidence>
<dbReference type="RefSeq" id="WP_151167751.1">
    <property type="nucleotide sequence ID" value="NZ_WACR01000005.1"/>
</dbReference>
<protein>
    <submittedName>
        <fullName evidence="2">DUF4389 domain-containing protein</fullName>
    </submittedName>
</protein>
<dbReference type="OrthoDB" id="156718at2"/>
<keyword evidence="1" id="KW-1133">Transmembrane helix</keyword>
<gene>
    <name evidence="2" type="ORF">F3059_07365</name>
</gene>
<name>A0A6N6M900_9FLAO</name>
<keyword evidence="1" id="KW-0812">Transmembrane</keyword>
<reference evidence="2 3" key="1">
    <citation type="submission" date="2019-09" db="EMBL/GenBank/DDBJ databases">
        <title>Genomes of Cryomorphaceae.</title>
        <authorList>
            <person name="Bowman J.P."/>
        </authorList>
    </citation>
    <scope>NUCLEOTIDE SEQUENCE [LARGE SCALE GENOMIC DNA]</scope>
    <source>
        <strain evidence="2 3">KCTC 52047</strain>
    </source>
</reference>
<dbReference type="Pfam" id="PF14333">
    <property type="entry name" value="DUF4389"/>
    <property type="match status" value="1"/>
</dbReference>
<organism evidence="2 3">
    <name type="scientific">Salibacter halophilus</name>
    <dbReference type="NCBI Taxonomy" id="1803916"/>
    <lineage>
        <taxon>Bacteria</taxon>
        <taxon>Pseudomonadati</taxon>
        <taxon>Bacteroidota</taxon>
        <taxon>Flavobacteriia</taxon>
        <taxon>Flavobacteriales</taxon>
        <taxon>Salibacteraceae</taxon>
        <taxon>Salibacter</taxon>
    </lineage>
</organism>
<feature type="transmembrane region" description="Helical" evidence="1">
    <location>
        <begin position="137"/>
        <end position="155"/>
    </location>
</feature>
<comment type="caution">
    <text evidence="2">The sequence shown here is derived from an EMBL/GenBank/DDBJ whole genome shotgun (WGS) entry which is preliminary data.</text>
</comment>
<dbReference type="EMBL" id="WACR01000005">
    <property type="protein sequence ID" value="KAB1064508.1"/>
    <property type="molecule type" value="Genomic_DNA"/>
</dbReference>
<evidence type="ECO:0000313" key="3">
    <source>
        <dbReference type="Proteomes" id="UP000435357"/>
    </source>
</evidence>